<evidence type="ECO:0000256" key="5">
    <source>
        <dbReference type="ARBA" id="ARBA00049288"/>
    </source>
</evidence>
<dbReference type="InterPro" id="IPR016142">
    <property type="entry name" value="Citrate_synth-like_lrg_a-sub"/>
</dbReference>
<proteinExistence type="inferred from homology"/>
<evidence type="ECO:0000256" key="7">
    <source>
        <dbReference type="PIRNR" id="PIRNR001369"/>
    </source>
</evidence>
<dbReference type="PROSITE" id="PS00480">
    <property type="entry name" value="CITRATE_SYNTHASE"/>
    <property type="match status" value="1"/>
</dbReference>
<dbReference type="GO" id="GO:0036440">
    <property type="term" value="F:citrate synthase activity"/>
    <property type="evidence" value="ECO:0007669"/>
    <property type="project" value="UniProtKB-EC"/>
</dbReference>
<evidence type="ECO:0000256" key="2">
    <source>
        <dbReference type="ARBA" id="ARBA00010566"/>
    </source>
</evidence>
<comment type="similarity">
    <text evidence="2 7 10">Belongs to the citrate synthase family.</text>
</comment>
<dbReference type="NCBIfam" id="TIGR01798">
    <property type="entry name" value="cit_synth_I"/>
    <property type="match status" value="1"/>
</dbReference>
<name>A0A1G6I0B9_9ACTN</name>
<dbReference type="InterPro" id="IPR036969">
    <property type="entry name" value="Citrate_synthase_sf"/>
</dbReference>
<dbReference type="AlphaFoldDB" id="A0A1G6I0B9"/>
<evidence type="ECO:0000256" key="6">
    <source>
        <dbReference type="NCBIfam" id="TIGR01798"/>
    </source>
</evidence>
<feature type="active site" evidence="8">
    <location>
        <position position="305"/>
    </location>
</feature>
<dbReference type="PIRSF" id="PIRSF001369">
    <property type="entry name" value="Citrate_synth"/>
    <property type="match status" value="1"/>
</dbReference>
<evidence type="ECO:0000256" key="4">
    <source>
        <dbReference type="ARBA" id="ARBA00022679"/>
    </source>
</evidence>
<feature type="active site" evidence="8">
    <location>
        <position position="361"/>
    </location>
</feature>
<keyword evidence="3 9" id="KW-0816">Tricarboxylic acid cycle</keyword>
<accession>A0A1G6I0B9</accession>
<reference evidence="11 12" key="1">
    <citation type="submission" date="2016-06" db="EMBL/GenBank/DDBJ databases">
        <authorList>
            <person name="Olsen C.W."/>
            <person name="Carey S."/>
            <person name="Hinshaw L."/>
            <person name="Karasin A.I."/>
        </authorList>
    </citation>
    <scope>NUCLEOTIDE SEQUENCE [LARGE SCALE GENOMIC DNA]</scope>
    <source>
        <strain evidence="11 12">LZ-22</strain>
    </source>
</reference>
<evidence type="ECO:0000256" key="10">
    <source>
        <dbReference type="RuleBase" id="RU003406"/>
    </source>
</evidence>
<dbReference type="GO" id="GO:0005737">
    <property type="term" value="C:cytoplasm"/>
    <property type="evidence" value="ECO:0007669"/>
    <property type="project" value="InterPro"/>
</dbReference>
<dbReference type="InterPro" id="IPR016143">
    <property type="entry name" value="Citrate_synth-like_sm_a-sub"/>
</dbReference>
<dbReference type="RefSeq" id="WP_092613420.1">
    <property type="nucleotide sequence ID" value="NZ_FMYF01000013.1"/>
</dbReference>
<dbReference type="FunFam" id="1.10.230.10:FF:000002">
    <property type="entry name" value="Citrate synthase"/>
    <property type="match status" value="1"/>
</dbReference>
<evidence type="ECO:0000313" key="11">
    <source>
        <dbReference type="EMBL" id="SDB99904.1"/>
    </source>
</evidence>
<dbReference type="GO" id="GO:0006099">
    <property type="term" value="P:tricarboxylic acid cycle"/>
    <property type="evidence" value="ECO:0007669"/>
    <property type="project" value="UniProtKB-UniRule"/>
</dbReference>
<dbReference type="PANTHER" id="PTHR42871:SF1">
    <property type="entry name" value="CITRATE SYNTHASE"/>
    <property type="match status" value="1"/>
</dbReference>
<keyword evidence="4 7" id="KW-0808">Transferase</keyword>
<dbReference type="InterPro" id="IPR024176">
    <property type="entry name" value="Citrate_synthase_bac-typ"/>
</dbReference>
<dbReference type="SUPFAM" id="SSF48256">
    <property type="entry name" value="Citrate synthase"/>
    <property type="match status" value="1"/>
</dbReference>
<evidence type="ECO:0000256" key="1">
    <source>
        <dbReference type="ARBA" id="ARBA00004751"/>
    </source>
</evidence>
<dbReference type="NCBIfam" id="NF004126">
    <property type="entry name" value="PRK05614.1"/>
    <property type="match status" value="1"/>
</dbReference>
<dbReference type="Gene3D" id="1.10.230.10">
    <property type="entry name" value="Cytochrome P450-Terp, domain 2"/>
    <property type="match status" value="1"/>
</dbReference>
<evidence type="ECO:0000256" key="3">
    <source>
        <dbReference type="ARBA" id="ARBA00022532"/>
    </source>
</evidence>
<gene>
    <name evidence="11" type="ORF">GA0111570_11391</name>
</gene>
<dbReference type="STRING" id="1577474.GA0111570_11391"/>
<evidence type="ECO:0000256" key="8">
    <source>
        <dbReference type="PIRSR" id="PIRSR001369-1"/>
    </source>
</evidence>
<dbReference type="Proteomes" id="UP000199086">
    <property type="component" value="Unassembled WGS sequence"/>
</dbReference>
<dbReference type="InterPro" id="IPR019810">
    <property type="entry name" value="Citrate_synthase_AS"/>
</dbReference>
<dbReference type="PANTHER" id="PTHR42871">
    <property type="entry name" value="CITRATE SYNTHASE"/>
    <property type="match status" value="1"/>
</dbReference>
<keyword evidence="12" id="KW-1185">Reference proteome</keyword>
<dbReference type="OrthoDB" id="9800864at2"/>
<comment type="catalytic activity">
    <reaction evidence="5 9">
        <text>oxaloacetate + acetyl-CoA + H2O = citrate + CoA + H(+)</text>
        <dbReference type="Rhea" id="RHEA:16845"/>
        <dbReference type="ChEBI" id="CHEBI:15377"/>
        <dbReference type="ChEBI" id="CHEBI:15378"/>
        <dbReference type="ChEBI" id="CHEBI:16452"/>
        <dbReference type="ChEBI" id="CHEBI:16947"/>
        <dbReference type="ChEBI" id="CHEBI:57287"/>
        <dbReference type="ChEBI" id="CHEBI:57288"/>
        <dbReference type="EC" id="2.3.3.16"/>
    </reaction>
</comment>
<protein>
    <recommendedName>
        <fullName evidence="6 7">Citrate synthase</fullName>
    </recommendedName>
</protein>
<comment type="pathway">
    <text evidence="1 9">Carbohydrate metabolism; tricarboxylic acid cycle; isocitrate from oxaloacetate: step 1/2.</text>
</comment>
<evidence type="ECO:0000313" key="12">
    <source>
        <dbReference type="Proteomes" id="UP000199086"/>
    </source>
</evidence>
<dbReference type="Pfam" id="PF00285">
    <property type="entry name" value="Citrate_synt"/>
    <property type="match status" value="1"/>
</dbReference>
<sequence length="427" mass="48279">MEESLTVRDNRTGETYELPITDGTIRAKDLYAVRDAAGQGLVSFDPGMFNTAVCHSSVAYIDGDAGILDYRGYPIDELAEHCTYLEVAYLLVYGELPTPPQLSAWEAEITIHRFIPENVKKLIDAFPYDAHPMSKLMSAVSSFHTFYPESRESDEQHRPELQIRRLIAKMPTLAAFSYRHSEGLPFVYPVDDVPYVENFLRMLFKMGEREYRPDPRLVRAMDVLFMLHADHEQNCSTTTVRTVASSGNGPYTSVSAGIGALFGPLHGGANEAVLRMLREIGTKDRVPEFIAGVKAGGARLMGFGHRVYKNYDPRARIIKNTAHDVFEVTGVNPLLEIALELERIALEDEYFVKRRLYPNVDFYSGLIYEAMGFSPQMFTVLFAIPRTAGWLAQWREQVTDSEQKIVRPKQIYTGHPRRAVVPLDQRG</sequence>
<dbReference type="InterPro" id="IPR010953">
    <property type="entry name" value="Citrate_synthase_typ-I"/>
</dbReference>
<dbReference type="InterPro" id="IPR002020">
    <property type="entry name" value="Citrate_synthase"/>
</dbReference>
<dbReference type="Gene3D" id="1.10.580.10">
    <property type="entry name" value="Citrate Synthase, domain 1"/>
    <property type="match status" value="1"/>
</dbReference>
<dbReference type="UniPathway" id="UPA00223">
    <property type="reaction ID" value="UER00717"/>
</dbReference>
<dbReference type="EMBL" id="FMYF01000013">
    <property type="protein sequence ID" value="SDB99904.1"/>
    <property type="molecule type" value="Genomic_DNA"/>
</dbReference>
<evidence type="ECO:0000256" key="9">
    <source>
        <dbReference type="RuleBase" id="RU003370"/>
    </source>
</evidence>
<organism evidence="11 12">
    <name type="scientific">Raineyella antarctica</name>
    <dbReference type="NCBI Taxonomy" id="1577474"/>
    <lineage>
        <taxon>Bacteria</taxon>
        <taxon>Bacillati</taxon>
        <taxon>Actinomycetota</taxon>
        <taxon>Actinomycetes</taxon>
        <taxon>Propionibacteriales</taxon>
        <taxon>Propionibacteriaceae</taxon>
        <taxon>Raineyella</taxon>
    </lineage>
</organism>
<dbReference type="PRINTS" id="PR00143">
    <property type="entry name" value="CITRTSNTHASE"/>
</dbReference>